<evidence type="ECO:0000256" key="1">
    <source>
        <dbReference type="SAM" id="Phobius"/>
    </source>
</evidence>
<evidence type="ECO:0000313" key="2">
    <source>
        <dbReference type="EMBL" id="MBT0652044.1"/>
    </source>
</evidence>
<proteinExistence type="predicted"/>
<name>A0ABS5S9J4_9BACT</name>
<evidence type="ECO:0000313" key="3">
    <source>
        <dbReference type="Proteomes" id="UP000756860"/>
    </source>
</evidence>
<dbReference type="EMBL" id="JAHCVK010000001">
    <property type="protein sequence ID" value="MBT0652044.1"/>
    <property type="molecule type" value="Genomic_DNA"/>
</dbReference>
<comment type="caution">
    <text evidence="2">The sequence shown here is derived from an EMBL/GenBank/DDBJ whole genome shotgun (WGS) entry which is preliminary data.</text>
</comment>
<feature type="transmembrane region" description="Helical" evidence="1">
    <location>
        <begin position="70"/>
        <end position="90"/>
    </location>
</feature>
<keyword evidence="3" id="KW-1185">Reference proteome</keyword>
<keyword evidence="1" id="KW-0812">Transmembrane</keyword>
<gene>
    <name evidence="2" type="ORF">KI810_03185</name>
</gene>
<evidence type="ECO:0008006" key="4">
    <source>
        <dbReference type="Google" id="ProtNLM"/>
    </source>
</evidence>
<feature type="transmembrane region" description="Helical" evidence="1">
    <location>
        <begin position="42"/>
        <end position="64"/>
    </location>
</feature>
<reference evidence="2 3" key="1">
    <citation type="submission" date="2021-05" db="EMBL/GenBank/DDBJ databases">
        <title>The draft genome of Geobacter luticola JCM 17780.</title>
        <authorList>
            <person name="Xu Z."/>
            <person name="Masuda Y."/>
            <person name="Itoh H."/>
            <person name="Senoo K."/>
        </authorList>
    </citation>
    <scope>NUCLEOTIDE SEQUENCE [LARGE SCALE GENOMIC DNA]</scope>
    <source>
        <strain evidence="2 3">JCM 17780</strain>
    </source>
</reference>
<accession>A0ABS5S9J4</accession>
<protein>
    <recommendedName>
        <fullName evidence="4">ResB-like domain-containing protein</fullName>
    </recommendedName>
</protein>
<dbReference type="RefSeq" id="WP_214174015.1">
    <property type="nucleotide sequence ID" value="NZ_JAHCVK010000001.1"/>
</dbReference>
<sequence>MDRFYRFFSPLLIACLAFPMVLWAGLVVLVRRQQITVAFDSTTCRIFGILLAAVLLMRVIGLFWQRSFPLALVTAGTLVFLVQGGVNYGFRYTATAALGEEEYLSSFHKVSAGPWAQRPTFQLMARGIKAYPGKVSLLLDGYEHTVEPNTPLHWHGLTFKLERVDQAPLMVLRNGRDKVMDGAYIKLLTDSPDTSYFQFAELPHRFYATWEGDSHITWRQESGEWVQKEMPTAGGARAHDKLRLAVVRGKLPIAESTLIKDGRLSFEGYSLAFENTAPWVLITISRHLPLWGLYAGLIFWGAGGYLLVRSRRS</sequence>
<feature type="transmembrane region" description="Helical" evidence="1">
    <location>
        <begin position="288"/>
        <end position="308"/>
    </location>
</feature>
<dbReference type="Proteomes" id="UP000756860">
    <property type="component" value="Unassembled WGS sequence"/>
</dbReference>
<keyword evidence="1" id="KW-1133">Transmembrane helix</keyword>
<keyword evidence="1" id="KW-0472">Membrane</keyword>
<feature type="transmembrane region" description="Helical" evidence="1">
    <location>
        <begin position="6"/>
        <end position="30"/>
    </location>
</feature>
<organism evidence="2 3">
    <name type="scientific">Geomobilimonas luticola</name>
    <dbReference type="NCBI Taxonomy" id="1114878"/>
    <lineage>
        <taxon>Bacteria</taxon>
        <taxon>Pseudomonadati</taxon>
        <taxon>Thermodesulfobacteriota</taxon>
        <taxon>Desulfuromonadia</taxon>
        <taxon>Geobacterales</taxon>
        <taxon>Geobacteraceae</taxon>
        <taxon>Geomobilimonas</taxon>
    </lineage>
</organism>